<evidence type="ECO:0000313" key="2">
    <source>
        <dbReference type="Proteomes" id="UP000177310"/>
    </source>
</evidence>
<accession>A0A1G1YKN8</accession>
<organism evidence="1 2">
    <name type="scientific">Candidatus Buchananbacteria bacterium RIFCSPHIGHO2_02_FULL_56_16</name>
    <dbReference type="NCBI Taxonomy" id="1797542"/>
    <lineage>
        <taxon>Bacteria</taxon>
        <taxon>Candidatus Buchananiibacteriota</taxon>
    </lineage>
</organism>
<name>A0A1G1YKN8_9BACT</name>
<dbReference type="EMBL" id="MHIL01000010">
    <property type="protein sequence ID" value="OGY52017.1"/>
    <property type="molecule type" value="Genomic_DNA"/>
</dbReference>
<dbReference type="Proteomes" id="UP000177310">
    <property type="component" value="Unassembled WGS sequence"/>
</dbReference>
<sequence>MIQLQHLQEIVLVNVGRSTDTSNYLEYYVSGITSHGPRQANGERGCSFSLLYPGSIWDWQNLLPAAYFSDDYRWLVTVSNEIICTMVARYWPIPEQFATADHVSVYPKDFRVPEGTIRSFSEITFQIEDCTRPAFFAGRFRTPMGIWGRKTKQRIITLQEPRLRPDVIRSWIEIMDLSVKLDARAAFEDASNRCPQCPWLGKQIGRYTLAVIPNPLFECVVQPLLVPPEFLPVQGQEFRSIPWPDFEPDINLPEALVYVYEVDYWQPREKNLQPPPLHVTLTINTTEEMLFESSGRSADHSYKVLIGD</sequence>
<evidence type="ECO:0000313" key="1">
    <source>
        <dbReference type="EMBL" id="OGY52017.1"/>
    </source>
</evidence>
<protein>
    <submittedName>
        <fullName evidence="1">Uncharacterized protein</fullName>
    </submittedName>
</protein>
<reference evidence="1 2" key="1">
    <citation type="journal article" date="2016" name="Nat. Commun.">
        <title>Thousands of microbial genomes shed light on interconnected biogeochemical processes in an aquifer system.</title>
        <authorList>
            <person name="Anantharaman K."/>
            <person name="Brown C.T."/>
            <person name="Hug L.A."/>
            <person name="Sharon I."/>
            <person name="Castelle C.J."/>
            <person name="Probst A.J."/>
            <person name="Thomas B.C."/>
            <person name="Singh A."/>
            <person name="Wilkins M.J."/>
            <person name="Karaoz U."/>
            <person name="Brodie E.L."/>
            <person name="Williams K.H."/>
            <person name="Hubbard S.S."/>
            <person name="Banfield J.F."/>
        </authorList>
    </citation>
    <scope>NUCLEOTIDE SEQUENCE [LARGE SCALE GENOMIC DNA]</scope>
</reference>
<dbReference type="AlphaFoldDB" id="A0A1G1YKN8"/>
<proteinExistence type="predicted"/>
<comment type="caution">
    <text evidence="1">The sequence shown here is derived from an EMBL/GenBank/DDBJ whole genome shotgun (WGS) entry which is preliminary data.</text>
</comment>
<gene>
    <name evidence="1" type="ORF">A3J59_03810</name>
</gene>